<feature type="domain" description="Amidohydrolase-related" evidence="2">
    <location>
        <begin position="30"/>
        <end position="321"/>
    </location>
</feature>
<reference evidence="3 4" key="1">
    <citation type="submission" date="2024-09" db="EMBL/GenBank/DDBJ databases">
        <authorList>
            <person name="Sun Q."/>
            <person name="Mori K."/>
        </authorList>
    </citation>
    <scope>NUCLEOTIDE SEQUENCE [LARGE SCALE GENOMIC DNA]</scope>
    <source>
        <strain evidence="3 4">TBRC 3947</strain>
    </source>
</reference>
<gene>
    <name evidence="3" type="ORF">ACFFIA_32360</name>
</gene>
<dbReference type="SUPFAM" id="SSF51556">
    <property type="entry name" value="Metallo-dependent hydrolases"/>
    <property type="match status" value="1"/>
</dbReference>
<dbReference type="EMBL" id="JBHLUH010000070">
    <property type="protein sequence ID" value="MFC0532351.1"/>
    <property type="molecule type" value="Genomic_DNA"/>
</dbReference>
<evidence type="ECO:0000256" key="1">
    <source>
        <dbReference type="ARBA" id="ARBA00023239"/>
    </source>
</evidence>
<evidence type="ECO:0000313" key="3">
    <source>
        <dbReference type="EMBL" id="MFC0532351.1"/>
    </source>
</evidence>
<keyword evidence="1" id="KW-0456">Lyase</keyword>
<dbReference type="Gene3D" id="3.20.20.140">
    <property type="entry name" value="Metal-dependent hydrolases"/>
    <property type="match status" value="1"/>
</dbReference>
<dbReference type="RefSeq" id="WP_377258253.1">
    <property type="nucleotide sequence ID" value="NZ_JBHLUH010000070.1"/>
</dbReference>
<name>A0ABV6MCM5_9ACTN</name>
<organism evidence="3 4">
    <name type="scientific">Phytohabitans kaempferiae</name>
    <dbReference type="NCBI Taxonomy" id="1620943"/>
    <lineage>
        <taxon>Bacteria</taxon>
        <taxon>Bacillati</taxon>
        <taxon>Actinomycetota</taxon>
        <taxon>Actinomycetes</taxon>
        <taxon>Micromonosporales</taxon>
        <taxon>Micromonosporaceae</taxon>
    </lineage>
</organism>
<dbReference type="InterPro" id="IPR032466">
    <property type="entry name" value="Metal_Hydrolase"/>
</dbReference>
<dbReference type="Pfam" id="PF04909">
    <property type="entry name" value="Amidohydro_2"/>
    <property type="match status" value="1"/>
</dbReference>
<dbReference type="PANTHER" id="PTHR21240">
    <property type="entry name" value="2-AMINO-3-CARBOXYLMUCONATE-6-SEMIALDEHYDE DECARBOXYLASE"/>
    <property type="match status" value="1"/>
</dbReference>
<accession>A0ABV6MCM5</accession>
<proteinExistence type="predicted"/>
<keyword evidence="4" id="KW-1185">Reference proteome</keyword>
<evidence type="ECO:0000259" key="2">
    <source>
        <dbReference type="Pfam" id="PF04909"/>
    </source>
</evidence>
<protein>
    <submittedName>
        <fullName evidence="3">Amidohydrolase family protein</fullName>
    </submittedName>
</protein>
<dbReference type="PANTHER" id="PTHR21240:SF30">
    <property type="entry name" value="AMIDOHYDROLASE-RELATED DOMAIN-CONTAINING PROTEIN-RELATED"/>
    <property type="match status" value="1"/>
</dbReference>
<dbReference type="InterPro" id="IPR006680">
    <property type="entry name" value="Amidohydro-rel"/>
</dbReference>
<dbReference type="InterPro" id="IPR032465">
    <property type="entry name" value="ACMSD"/>
</dbReference>
<sequence>MTYIALEEAFAVPAADPARPPWAGNRHRTKTAYTEDWARQLVDFTEYRLPDMDAHGIDIQVLSLTVPGIQGETDAKKAVADAIRANDYLADQIAKHPDRFRGFAALPMQAPTAAIRELRRCIRDLGFCGALVNDHTNGRYLDEPVYEDFWGELESLDVPLYIHPNLVTADNWHVLDGHPELHGALWSFGVEVAGHALRLLFGGVFDRHPNATVILGHMGEMLPFQVSRLDSRYRVIDPVWSLKRLPSEYIGSNIVITTSGVFSPAVLEGAVLAIGADAIMFSVDYPYEATEEAVRGFEATNLSETDRAKIAHLNARRVLRL</sequence>
<comment type="caution">
    <text evidence="3">The sequence shown here is derived from an EMBL/GenBank/DDBJ whole genome shotgun (WGS) entry which is preliminary data.</text>
</comment>
<evidence type="ECO:0000313" key="4">
    <source>
        <dbReference type="Proteomes" id="UP001589867"/>
    </source>
</evidence>
<dbReference type="Proteomes" id="UP001589867">
    <property type="component" value="Unassembled WGS sequence"/>
</dbReference>